<comment type="similarity">
    <text evidence="1">Belongs to the inositol monophosphatase superfamily.</text>
</comment>
<name>A0A9N9JUQ4_9GLOM</name>
<organism evidence="2 3">
    <name type="scientific">Dentiscutata erythropus</name>
    <dbReference type="NCBI Taxonomy" id="1348616"/>
    <lineage>
        <taxon>Eukaryota</taxon>
        <taxon>Fungi</taxon>
        <taxon>Fungi incertae sedis</taxon>
        <taxon>Mucoromycota</taxon>
        <taxon>Glomeromycotina</taxon>
        <taxon>Glomeromycetes</taxon>
        <taxon>Diversisporales</taxon>
        <taxon>Gigasporaceae</taxon>
        <taxon>Dentiscutata</taxon>
    </lineage>
</organism>
<gene>
    <name evidence="2" type="ORF">DERYTH_LOCUS22597</name>
</gene>
<dbReference type="OrthoDB" id="10254945at2759"/>
<dbReference type="SUPFAM" id="SSF56655">
    <property type="entry name" value="Carbohydrate phosphatase"/>
    <property type="match status" value="1"/>
</dbReference>
<proteinExistence type="inferred from homology"/>
<dbReference type="AlphaFoldDB" id="A0A9N9JUQ4"/>
<dbReference type="Proteomes" id="UP000789405">
    <property type="component" value="Unassembled WGS sequence"/>
</dbReference>
<comment type="caution">
    <text evidence="2">The sequence shown here is derived from an EMBL/GenBank/DDBJ whole genome shotgun (WGS) entry which is preliminary data.</text>
</comment>
<feature type="non-terminal residue" evidence="2">
    <location>
        <position position="153"/>
    </location>
</feature>
<dbReference type="EMBL" id="CAJVPY010031766">
    <property type="protein sequence ID" value="CAG8796990.1"/>
    <property type="molecule type" value="Genomic_DNA"/>
</dbReference>
<evidence type="ECO:0000313" key="3">
    <source>
        <dbReference type="Proteomes" id="UP000789405"/>
    </source>
</evidence>
<accession>A0A9N9JUQ4</accession>
<dbReference type="InterPro" id="IPR000760">
    <property type="entry name" value="Inositol_monophosphatase-like"/>
</dbReference>
<dbReference type="Gene3D" id="3.40.190.80">
    <property type="match status" value="1"/>
</dbReference>
<evidence type="ECO:0000313" key="2">
    <source>
        <dbReference type="EMBL" id="CAG8796990.1"/>
    </source>
</evidence>
<protein>
    <submittedName>
        <fullName evidence="2">27300_t:CDS:1</fullName>
    </submittedName>
</protein>
<sequence length="153" mass="16841">LFTARKGHGAFLNHTIRLPLSHPYPPPVLPSSLSQCLIAYEFSGTDRTDWLLSKKIDSVHNLLSSSESSKKVGSVHGVRCLCSGALDICYVAKGGIVVNGREFNEGPVDLFCRKFLCVRSGSPCEGDENSKQSQLRLTREMCDVIEEIDCPRT</sequence>
<dbReference type="Pfam" id="PF00459">
    <property type="entry name" value="Inositol_P"/>
    <property type="match status" value="1"/>
</dbReference>
<keyword evidence="3" id="KW-1185">Reference proteome</keyword>
<evidence type="ECO:0000256" key="1">
    <source>
        <dbReference type="ARBA" id="ARBA00009759"/>
    </source>
</evidence>
<reference evidence="2" key="1">
    <citation type="submission" date="2021-06" db="EMBL/GenBank/DDBJ databases">
        <authorList>
            <person name="Kallberg Y."/>
            <person name="Tangrot J."/>
            <person name="Rosling A."/>
        </authorList>
    </citation>
    <scope>NUCLEOTIDE SEQUENCE</scope>
    <source>
        <strain evidence="2">MA453B</strain>
    </source>
</reference>